<evidence type="ECO:0000259" key="8">
    <source>
        <dbReference type="Pfam" id="PF21982"/>
    </source>
</evidence>
<dbReference type="PANTHER" id="PTHR33602:SF1">
    <property type="entry name" value="REGULATORY PROTEIN RECX FAMILY PROTEIN"/>
    <property type="match status" value="1"/>
</dbReference>
<proteinExistence type="inferred from homology"/>
<dbReference type="STRING" id="1817760.A2151_01800"/>
<comment type="function">
    <text evidence="5">Modulates RecA activity.</text>
</comment>
<comment type="similarity">
    <text evidence="2 5">Belongs to the RecX family.</text>
</comment>
<sequence length="156" mass="18068">MRRPASEIDSARARHLAITWLARREYGSRELHQKLLHKGCAEPVAAQTVERLKTQQLLSDERFVESLIAARRRRGYGPVRIAHELREKGIAPEAIEDSLGKDDAGWLEEARRVHRKKFGAARPKSYAERAKRARFLQYRGFTPDQIRRILDSREAD</sequence>
<reference evidence="9 10" key="1">
    <citation type="journal article" date="2016" name="Nat. Commun.">
        <title>Thousands of microbial genomes shed light on interconnected biogeochemical processes in an aquifer system.</title>
        <authorList>
            <person name="Anantharaman K."/>
            <person name="Brown C.T."/>
            <person name="Hug L.A."/>
            <person name="Sharon I."/>
            <person name="Castelle C.J."/>
            <person name="Probst A.J."/>
            <person name="Thomas B.C."/>
            <person name="Singh A."/>
            <person name="Wilkins M.J."/>
            <person name="Karaoz U."/>
            <person name="Brodie E.L."/>
            <person name="Williams K.H."/>
            <person name="Hubbard S.S."/>
            <person name="Banfield J.F."/>
        </authorList>
    </citation>
    <scope>NUCLEOTIDE SEQUENCE [LARGE SCALE GENOMIC DNA]</scope>
</reference>
<dbReference type="Gene3D" id="1.10.10.10">
    <property type="entry name" value="Winged helix-like DNA-binding domain superfamily/Winged helix DNA-binding domain"/>
    <property type="match status" value="3"/>
</dbReference>
<organism evidence="9 10">
    <name type="scientific">Candidatus Muproteobacteria bacterium RBG_16_65_34</name>
    <dbReference type="NCBI Taxonomy" id="1817760"/>
    <lineage>
        <taxon>Bacteria</taxon>
        <taxon>Pseudomonadati</taxon>
        <taxon>Pseudomonadota</taxon>
        <taxon>Candidatus Muproteobacteria</taxon>
    </lineage>
</organism>
<dbReference type="Pfam" id="PF02631">
    <property type="entry name" value="RecX_HTH2"/>
    <property type="match status" value="1"/>
</dbReference>
<evidence type="ECO:0000259" key="6">
    <source>
        <dbReference type="Pfam" id="PF02631"/>
    </source>
</evidence>
<evidence type="ECO:0000256" key="2">
    <source>
        <dbReference type="ARBA" id="ARBA00009695"/>
    </source>
</evidence>
<evidence type="ECO:0000256" key="4">
    <source>
        <dbReference type="ARBA" id="ARBA00022490"/>
    </source>
</evidence>
<dbReference type="GO" id="GO:0006282">
    <property type="term" value="P:regulation of DNA repair"/>
    <property type="evidence" value="ECO:0007669"/>
    <property type="project" value="UniProtKB-UniRule"/>
</dbReference>
<dbReference type="InterPro" id="IPR003783">
    <property type="entry name" value="Regulatory_RecX"/>
</dbReference>
<dbReference type="Pfam" id="PF21981">
    <property type="entry name" value="RecX_HTH3"/>
    <property type="match status" value="1"/>
</dbReference>
<protein>
    <recommendedName>
        <fullName evidence="3 5">Regulatory protein RecX</fullName>
    </recommendedName>
</protein>
<dbReference type="InterPro" id="IPR053924">
    <property type="entry name" value="RecX_HTH_2nd"/>
</dbReference>
<comment type="caution">
    <text evidence="9">The sequence shown here is derived from an EMBL/GenBank/DDBJ whole genome shotgun (WGS) entry which is preliminary data.</text>
</comment>
<evidence type="ECO:0000259" key="7">
    <source>
        <dbReference type="Pfam" id="PF21981"/>
    </source>
</evidence>
<evidence type="ECO:0000256" key="3">
    <source>
        <dbReference type="ARBA" id="ARBA00018111"/>
    </source>
</evidence>
<dbReference type="Pfam" id="PF21982">
    <property type="entry name" value="RecX_HTH1"/>
    <property type="match status" value="1"/>
</dbReference>
<feature type="domain" description="RecX first three-helical" evidence="8">
    <location>
        <begin position="13"/>
        <end position="52"/>
    </location>
</feature>
<evidence type="ECO:0000256" key="1">
    <source>
        <dbReference type="ARBA" id="ARBA00004496"/>
    </source>
</evidence>
<dbReference type="InterPro" id="IPR036388">
    <property type="entry name" value="WH-like_DNA-bd_sf"/>
</dbReference>
<name>A0A1F6TSV4_9PROT</name>
<dbReference type="EMBL" id="MFSU01000036">
    <property type="protein sequence ID" value="OGI48139.1"/>
    <property type="molecule type" value="Genomic_DNA"/>
</dbReference>
<feature type="domain" description="RecX third three-helical" evidence="7">
    <location>
        <begin position="108"/>
        <end position="150"/>
    </location>
</feature>
<dbReference type="InterPro" id="IPR053926">
    <property type="entry name" value="RecX_HTH_1st"/>
</dbReference>
<evidence type="ECO:0000313" key="10">
    <source>
        <dbReference type="Proteomes" id="UP000178885"/>
    </source>
</evidence>
<dbReference type="PANTHER" id="PTHR33602">
    <property type="entry name" value="REGULATORY PROTEIN RECX FAMILY PROTEIN"/>
    <property type="match status" value="1"/>
</dbReference>
<dbReference type="InterPro" id="IPR053925">
    <property type="entry name" value="RecX_HTH_3rd"/>
</dbReference>
<evidence type="ECO:0000256" key="5">
    <source>
        <dbReference type="HAMAP-Rule" id="MF_01114"/>
    </source>
</evidence>
<gene>
    <name evidence="5" type="primary">recX</name>
    <name evidence="9" type="ORF">A2151_01800</name>
</gene>
<dbReference type="HAMAP" id="MF_01114">
    <property type="entry name" value="RecX"/>
    <property type="match status" value="1"/>
</dbReference>
<dbReference type="AlphaFoldDB" id="A0A1F6TSV4"/>
<dbReference type="GO" id="GO:0005737">
    <property type="term" value="C:cytoplasm"/>
    <property type="evidence" value="ECO:0007669"/>
    <property type="project" value="UniProtKB-SubCell"/>
</dbReference>
<dbReference type="Proteomes" id="UP000178885">
    <property type="component" value="Unassembled WGS sequence"/>
</dbReference>
<comment type="subcellular location">
    <subcellularLocation>
        <location evidence="1 5">Cytoplasm</location>
    </subcellularLocation>
</comment>
<feature type="domain" description="RecX second three-helical" evidence="6">
    <location>
        <begin position="59"/>
        <end position="99"/>
    </location>
</feature>
<accession>A0A1F6TSV4</accession>
<keyword evidence="4 5" id="KW-0963">Cytoplasm</keyword>
<evidence type="ECO:0000313" key="9">
    <source>
        <dbReference type="EMBL" id="OGI48139.1"/>
    </source>
</evidence>